<accession>A0A0E9VMG6</accession>
<sequence length="24" mass="2750">MTVHIKHYGSRAINLKHLAKTPYA</sequence>
<reference evidence="1" key="1">
    <citation type="submission" date="2014-11" db="EMBL/GenBank/DDBJ databases">
        <authorList>
            <person name="Amaro Gonzalez C."/>
        </authorList>
    </citation>
    <scope>NUCLEOTIDE SEQUENCE</scope>
</reference>
<protein>
    <submittedName>
        <fullName evidence="1">Uncharacterized protein</fullName>
    </submittedName>
</protein>
<dbReference type="EMBL" id="GBXM01029273">
    <property type="protein sequence ID" value="JAH79304.1"/>
    <property type="molecule type" value="Transcribed_RNA"/>
</dbReference>
<evidence type="ECO:0000313" key="1">
    <source>
        <dbReference type="EMBL" id="JAH79304.1"/>
    </source>
</evidence>
<name>A0A0E9VMG6_ANGAN</name>
<organism evidence="1">
    <name type="scientific">Anguilla anguilla</name>
    <name type="common">European freshwater eel</name>
    <name type="synonym">Muraena anguilla</name>
    <dbReference type="NCBI Taxonomy" id="7936"/>
    <lineage>
        <taxon>Eukaryota</taxon>
        <taxon>Metazoa</taxon>
        <taxon>Chordata</taxon>
        <taxon>Craniata</taxon>
        <taxon>Vertebrata</taxon>
        <taxon>Euteleostomi</taxon>
        <taxon>Actinopterygii</taxon>
        <taxon>Neopterygii</taxon>
        <taxon>Teleostei</taxon>
        <taxon>Anguilliformes</taxon>
        <taxon>Anguillidae</taxon>
        <taxon>Anguilla</taxon>
    </lineage>
</organism>
<reference evidence="1" key="2">
    <citation type="journal article" date="2015" name="Fish Shellfish Immunol.">
        <title>Early steps in the European eel (Anguilla anguilla)-Vibrio vulnificus interaction in the gills: Role of the RtxA13 toxin.</title>
        <authorList>
            <person name="Callol A."/>
            <person name="Pajuelo D."/>
            <person name="Ebbesson L."/>
            <person name="Teles M."/>
            <person name="MacKenzie S."/>
            <person name="Amaro C."/>
        </authorList>
    </citation>
    <scope>NUCLEOTIDE SEQUENCE</scope>
</reference>
<proteinExistence type="predicted"/>
<dbReference type="AlphaFoldDB" id="A0A0E9VMG6"/>